<dbReference type="InParanoid" id="E2C922"/>
<dbReference type="PANTHER" id="PTHR20921">
    <property type="entry name" value="TRANSMEMBRANE PROTEIN 222"/>
    <property type="match status" value="1"/>
</dbReference>
<evidence type="ECO:0000313" key="1">
    <source>
        <dbReference type="EMBL" id="EFN75558.1"/>
    </source>
</evidence>
<dbReference type="PANTHER" id="PTHR20921:SF0">
    <property type="entry name" value="TRANSMEMBRANE PROTEIN 222"/>
    <property type="match status" value="1"/>
</dbReference>
<protein>
    <submittedName>
        <fullName evidence="1">Transmembrane protein 222</fullName>
    </submittedName>
</protein>
<evidence type="ECO:0000313" key="2">
    <source>
        <dbReference type="Proteomes" id="UP000008237"/>
    </source>
</evidence>
<reference evidence="1 2" key="1">
    <citation type="journal article" date="2010" name="Science">
        <title>Genomic comparison of the ants Camponotus floridanus and Harpegnathos saltator.</title>
        <authorList>
            <person name="Bonasio R."/>
            <person name="Zhang G."/>
            <person name="Ye C."/>
            <person name="Mutti N.S."/>
            <person name="Fang X."/>
            <person name="Qin N."/>
            <person name="Donahue G."/>
            <person name="Yang P."/>
            <person name="Li Q."/>
            <person name="Li C."/>
            <person name="Zhang P."/>
            <person name="Huang Z."/>
            <person name="Berger S.L."/>
            <person name="Reinberg D."/>
            <person name="Wang J."/>
            <person name="Liebig J."/>
        </authorList>
    </citation>
    <scope>NUCLEOTIDE SEQUENCE [LARGE SCALE GENOMIC DNA]</scope>
    <source>
        <strain evidence="1 2">R22 G/1</strain>
    </source>
</reference>
<name>E2C922_HARSA</name>
<keyword evidence="2" id="KW-1185">Reference proteome</keyword>
<proteinExistence type="predicted"/>
<dbReference type="AlphaFoldDB" id="E2C922"/>
<dbReference type="STRING" id="610380.E2C922"/>
<dbReference type="InterPro" id="IPR008496">
    <property type="entry name" value="TMEM222/RTE1"/>
</dbReference>
<accession>E2C922</accession>
<dbReference type="OrthoDB" id="267284at2759"/>
<keyword evidence="1" id="KW-0472">Membrane</keyword>
<dbReference type="EMBL" id="GL453768">
    <property type="protein sequence ID" value="EFN75558.1"/>
    <property type="molecule type" value="Genomic_DNA"/>
</dbReference>
<gene>
    <name evidence="1" type="ORF">EAI_11842</name>
</gene>
<dbReference type="OMA" id="KEKCCIP"/>
<dbReference type="Proteomes" id="UP000008237">
    <property type="component" value="Unassembled WGS sequence"/>
</dbReference>
<dbReference type="Pfam" id="PF05608">
    <property type="entry name" value="RTE1"/>
    <property type="match status" value="1"/>
</dbReference>
<sequence>MRDPDLLTDIPELSNDTPEMDLSIHPERQRYPFCIVWTPLPFLTYILPFIGHMGIATSTGVIRDFAGPYHVSEDDMAFGKPTKYWQLDYTKAKGGVQGWDAAVGEASEIYKTRMHYLCWDNCHSHVARALNLMAYDNSSNWNMVKLAFYMLVYGKYVR</sequence>
<dbReference type="FunCoup" id="E2C922">
    <property type="interactions" value="806"/>
</dbReference>
<organism evidence="2">
    <name type="scientific">Harpegnathos saltator</name>
    <name type="common">Jerdon's jumping ant</name>
    <dbReference type="NCBI Taxonomy" id="610380"/>
    <lineage>
        <taxon>Eukaryota</taxon>
        <taxon>Metazoa</taxon>
        <taxon>Ecdysozoa</taxon>
        <taxon>Arthropoda</taxon>
        <taxon>Hexapoda</taxon>
        <taxon>Insecta</taxon>
        <taxon>Pterygota</taxon>
        <taxon>Neoptera</taxon>
        <taxon>Endopterygota</taxon>
        <taxon>Hymenoptera</taxon>
        <taxon>Apocrita</taxon>
        <taxon>Aculeata</taxon>
        <taxon>Formicoidea</taxon>
        <taxon>Formicidae</taxon>
        <taxon>Ponerinae</taxon>
        <taxon>Ponerini</taxon>
        <taxon>Harpegnathos</taxon>
    </lineage>
</organism>
<keyword evidence="1" id="KW-0812">Transmembrane</keyword>